<evidence type="ECO:0000256" key="2">
    <source>
        <dbReference type="ARBA" id="ARBA00022771"/>
    </source>
</evidence>
<dbReference type="EMBL" id="CAJPIZ010000284">
    <property type="protein sequence ID" value="CAG2101030.1"/>
    <property type="molecule type" value="Genomic_DNA"/>
</dbReference>
<evidence type="ECO:0000313" key="7">
    <source>
        <dbReference type="Proteomes" id="UP000759131"/>
    </source>
</evidence>
<reference evidence="6" key="1">
    <citation type="submission" date="2020-11" db="EMBL/GenBank/DDBJ databases">
        <authorList>
            <person name="Tran Van P."/>
        </authorList>
    </citation>
    <scope>NUCLEOTIDE SEQUENCE</scope>
</reference>
<gene>
    <name evidence="6" type="ORF">OSB1V03_LOCUS1081</name>
</gene>
<dbReference type="InterPro" id="IPR003126">
    <property type="entry name" value="Znf_UBR"/>
</dbReference>
<dbReference type="GO" id="GO:0008270">
    <property type="term" value="F:zinc ion binding"/>
    <property type="evidence" value="ECO:0007669"/>
    <property type="project" value="UniProtKB-KW"/>
</dbReference>
<dbReference type="SMART" id="SM00396">
    <property type="entry name" value="ZnF_UBR1"/>
    <property type="match status" value="1"/>
</dbReference>
<keyword evidence="1" id="KW-0479">Metal-binding</keyword>
<dbReference type="CDD" id="cd15542">
    <property type="entry name" value="PHD_UBR7"/>
    <property type="match status" value="1"/>
</dbReference>
<accession>A0A7R9KCN0</accession>
<dbReference type="SMART" id="SM00249">
    <property type="entry name" value="PHD"/>
    <property type="match status" value="1"/>
</dbReference>
<dbReference type="PROSITE" id="PS51157">
    <property type="entry name" value="ZF_UBR"/>
    <property type="match status" value="1"/>
</dbReference>
<evidence type="ECO:0000259" key="5">
    <source>
        <dbReference type="PROSITE" id="PS51157"/>
    </source>
</evidence>
<dbReference type="PANTHER" id="PTHR13513">
    <property type="entry name" value="E3 UBIQUITIN-PROTEIN LIGASE UBR7"/>
    <property type="match status" value="1"/>
</dbReference>
<dbReference type="Proteomes" id="UP000759131">
    <property type="component" value="Unassembled WGS sequence"/>
</dbReference>
<dbReference type="InterPro" id="IPR013083">
    <property type="entry name" value="Znf_RING/FYVE/PHD"/>
</dbReference>
<keyword evidence="3" id="KW-0862">Zinc</keyword>
<keyword evidence="2" id="KW-0863">Zinc-finger</keyword>
<dbReference type="InterPro" id="IPR011011">
    <property type="entry name" value="Znf_FYVE_PHD"/>
</dbReference>
<dbReference type="AlphaFoldDB" id="A0A7R9KCN0"/>
<dbReference type="SUPFAM" id="SSF57903">
    <property type="entry name" value="FYVE/PHD zinc finger"/>
    <property type="match status" value="1"/>
</dbReference>
<evidence type="ECO:0000256" key="3">
    <source>
        <dbReference type="ARBA" id="ARBA00022833"/>
    </source>
</evidence>
<feature type="domain" description="UBR-type" evidence="5">
    <location>
        <begin position="60"/>
        <end position="140"/>
    </location>
</feature>
<evidence type="ECO:0000256" key="4">
    <source>
        <dbReference type="PROSITE-ProRule" id="PRU00508"/>
    </source>
</evidence>
<protein>
    <recommendedName>
        <fullName evidence="5">UBR-type domain-containing protein</fullName>
    </recommendedName>
</protein>
<organism evidence="6">
    <name type="scientific">Medioppia subpectinata</name>
    <dbReference type="NCBI Taxonomy" id="1979941"/>
    <lineage>
        <taxon>Eukaryota</taxon>
        <taxon>Metazoa</taxon>
        <taxon>Ecdysozoa</taxon>
        <taxon>Arthropoda</taxon>
        <taxon>Chelicerata</taxon>
        <taxon>Arachnida</taxon>
        <taxon>Acari</taxon>
        <taxon>Acariformes</taxon>
        <taxon>Sarcoptiformes</taxon>
        <taxon>Oribatida</taxon>
        <taxon>Brachypylina</taxon>
        <taxon>Oppioidea</taxon>
        <taxon>Oppiidae</taxon>
        <taxon>Medioppia</taxon>
    </lineage>
</organism>
<dbReference type="InterPro" id="IPR047506">
    <property type="entry name" value="UBR7-like_UBR-box"/>
</dbReference>
<dbReference type="InterPro" id="IPR040204">
    <property type="entry name" value="UBR7"/>
</dbReference>
<dbReference type="CDD" id="cd19677">
    <property type="entry name" value="UBR-box_UBR7"/>
    <property type="match status" value="1"/>
</dbReference>
<dbReference type="GO" id="GO:0061630">
    <property type="term" value="F:ubiquitin protein ligase activity"/>
    <property type="evidence" value="ECO:0007669"/>
    <property type="project" value="InterPro"/>
</dbReference>
<name>A0A7R9KCN0_9ACAR</name>
<dbReference type="Pfam" id="PF02207">
    <property type="entry name" value="zf-UBR"/>
    <property type="match status" value="1"/>
</dbReference>
<dbReference type="GO" id="GO:0005737">
    <property type="term" value="C:cytoplasm"/>
    <property type="evidence" value="ECO:0007669"/>
    <property type="project" value="TreeGrafter"/>
</dbReference>
<evidence type="ECO:0000256" key="1">
    <source>
        <dbReference type="ARBA" id="ARBA00022723"/>
    </source>
</evidence>
<keyword evidence="7" id="KW-1185">Reference proteome</keyword>
<proteinExistence type="predicted"/>
<evidence type="ECO:0000313" key="6">
    <source>
        <dbReference type="EMBL" id="CAD7620600.1"/>
    </source>
</evidence>
<dbReference type="EMBL" id="OC854859">
    <property type="protein sequence ID" value="CAD7620600.1"/>
    <property type="molecule type" value="Genomic_DNA"/>
</dbReference>
<feature type="zinc finger region" description="UBR-type" evidence="4">
    <location>
        <begin position="60"/>
        <end position="140"/>
    </location>
</feature>
<dbReference type="InterPro" id="IPR001965">
    <property type="entry name" value="Znf_PHD"/>
</dbReference>
<sequence>MRFSAKMGDNERIEGIEGIEDLGPDVETVDCETITMLDVLQEEQDLEADAFAVLGGSDDKNCTYLKGYVSRQALYACNTCQLVATTAADADVAQRAAICLACSYRCHDGHDLIELYTKRNFRCDCGNDKFAESNCKLYSKSGVNVDNQYNHNFDGKYCVCLRPYPDPEDDVDDQMIQCVVCEDWYHGRHLGNFDENVEFSEMICNLCVTRLPFLWFYNKTFGQKIEANESNADIDVLSAEQKESPKVLAMSEPSMVCSDSQAVDSGIENSCDSMNDSSGKLTTQCKLNALKSVSNVENPPTGQLEATYWPMEWRRLLCKCKNCMTLYSDKKCMFLTDEKDMVHYYEKEGMQSNTRQSDYDKGLSELGKMDRIQQIEYISGYNDLQNSLKEYLRTFAESKRTVREEDIKEFFQQMSARKKQKLDIPYNCK</sequence>
<dbReference type="OrthoDB" id="10262564at2759"/>
<dbReference type="PANTHER" id="PTHR13513:SF9">
    <property type="entry name" value="E3 UBIQUITIN-PROTEIN LIGASE UBR7-RELATED"/>
    <property type="match status" value="1"/>
</dbReference>
<dbReference type="Gene3D" id="3.30.40.10">
    <property type="entry name" value="Zinc/RING finger domain, C3HC4 (zinc finger)"/>
    <property type="match status" value="1"/>
</dbReference>